<dbReference type="AlphaFoldDB" id="A0A133VLG2"/>
<evidence type="ECO:0000313" key="3">
    <source>
        <dbReference type="Proteomes" id="UP000070263"/>
    </source>
</evidence>
<protein>
    <recommendedName>
        <fullName evidence="1">C2H2-type domain-containing protein</fullName>
    </recommendedName>
</protein>
<name>A0A133VLG2_9EURY</name>
<evidence type="ECO:0000259" key="1">
    <source>
        <dbReference type="PROSITE" id="PS50157"/>
    </source>
</evidence>
<dbReference type="PROSITE" id="PS50157">
    <property type="entry name" value="ZINC_FINGER_C2H2_2"/>
    <property type="match status" value="1"/>
</dbReference>
<gene>
    <name evidence="2" type="ORF">AKJ51_01640</name>
</gene>
<dbReference type="InterPro" id="IPR013087">
    <property type="entry name" value="Znf_C2H2_type"/>
</dbReference>
<keyword evidence="3" id="KW-1185">Reference proteome</keyword>
<feature type="domain" description="C2H2-type" evidence="1">
    <location>
        <begin position="57"/>
        <end position="85"/>
    </location>
</feature>
<evidence type="ECO:0000313" key="2">
    <source>
        <dbReference type="EMBL" id="KXB07288.1"/>
    </source>
</evidence>
<dbReference type="EMBL" id="LHYE01000011">
    <property type="protein sequence ID" value="KXB07288.1"/>
    <property type="molecule type" value="Genomic_DNA"/>
</dbReference>
<sequence>MVRKGKGREEERKNNRAIPGYTVHCRLLKEVEVRCMVMDEEIKTQAETETGGSTSKHVCEECGREFDTEGGKKIHHGRIHKRAEEYGELFQAEEERENNVCLWCGEEVGGWDPWMGVLPMLAEEGIGKICEDCQWEIIRGFPEEERERIKREAREEGVDVLRELQLAAVFHVLDNKNERVERAERLAEETEEERIDREIWKLKREKREIS</sequence>
<organism evidence="2 3">
    <name type="scientific">candidate division MSBL1 archaeon SCGC-AAA382A20</name>
    <dbReference type="NCBI Taxonomy" id="1698280"/>
    <lineage>
        <taxon>Archaea</taxon>
        <taxon>Methanobacteriati</taxon>
        <taxon>Methanobacteriota</taxon>
        <taxon>candidate division MSBL1</taxon>
    </lineage>
</organism>
<dbReference type="Proteomes" id="UP000070263">
    <property type="component" value="Unassembled WGS sequence"/>
</dbReference>
<dbReference type="PROSITE" id="PS00028">
    <property type="entry name" value="ZINC_FINGER_C2H2_1"/>
    <property type="match status" value="1"/>
</dbReference>
<proteinExistence type="predicted"/>
<accession>A0A133VLG2</accession>
<reference evidence="2 3" key="1">
    <citation type="journal article" date="2016" name="Sci. Rep.">
        <title>Metabolic traits of an uncultured archaeal lineage -MSBL1- from brine pools of the Red Sea.</title>
        <authorList>
            <person name="Mwirichia R."/>
            <person name="Alam I."/>
            <person name="Rashid M."/>
            <person name="Vinu M."/>
            <person name="Ba-Alawi W."/>
            <person name="Anthony Kamau A."/>
            <person name="Kamanda Ngugi D."/>
            <person name="Goker M."/>
            <person name="Klenk H.P."/>
            <person name="Bajic V."/>
            <person name="Stingl U."/>
        </authorList>
    </citation>
    <scope>NUCLEOTIDE SEQUENCE [LARGE SCALE GENOMIC DNA]</scope>
    <source>
        <strain evidence="2">SCGC-AAA382A20</strain>
    </source>
</reference>
<comment type="caution">
    <text evidence="2">The sequence shown here is derived from an EMBL/GenBank/DDBJ whole genome shotgun (WGS) entry which is preliminary data.</text>
</comment>